<dbReference type="EMBL" id="WNHJ01000483">
    <property type="protein sequence ID" value="MTV64256.1"/>
    <property type="molecule type" value="Genomic_DNA"/>
</dbReference>
<accession>A0A6G2D6P1</accession>
<dbReference type="Proteomes" id="UP000474228">
    <property type="component" value="Unassembled WGS sequence"/>
</dbReference>
<evidence type="ECO:0000313" key="2">
    <source>
        <dbReference type="Proteomes" id="UP000474228"/>
    </source>
</evidence>
<protein>
    <submittedName>
        <fullName evidence="1">3-isopropylmalate dehydratase small subunit</fullName>
    </submittedName>
</protein>
<name>A0A6G2D6P1_STREE</name>
<organism evidence="1 2">
    <name type="scientific">Streptococcus pneumoniae</name>
    <dbReference type="NCBI Taxonomy" id="1313"/>
    <lineage>
        <taxon>Bacteria</taxon>
        <taxon>Bacillati</taxon>
        <taxon>Bacillota</taxon>
        <taxon>Bacilli</taxon>
        <taxon>Lactobacillales</taxon>
        <taxon>Streptococcaceae</taxon>
        <taxon>Streptococcus</taxon>
    </lineage>
</organism>
<reference evidence="1 2" key="1">
    <citation type="submission" date="2019-11" db="EMBL/GenBank/DDBJ databases">
        <title>Growth characteristics of pneumococcus vary with the chemical composition of the capsule and with environmental conditions.</title>
        <authorList>
            <person name="Tothpal A."/>
            <person name="Desobry K."/>
            <person name="Joshi S."/>
            <person name="Wyllie A.L."/>
            <person name="Weinberger D.M."/>
        </authorList>
    </citation>
    <scope>NUCLEOTIDE SEQUENCE [LARGE SCALE GENOMIC DNA]</scope>
    <source>
        <strain evidence="2">pnumococcus22F</strain>
    </source>
</reference>
<sequence>DDIGITLQYEDLIAAYEKQRPAYWQD</sequence>
<dbReference type="AlphaFoldDB" id="A0A6G2D6P1"/>
<evidence type="ECO:0000313" key="1">
    <source>
        <dbReference type="EMBL" id="MTV64256.1"/>
    </source>
</evidence>
<proteinExistence type="predicted"/>
<comment type="caution">
    <text evidence="1">The sequence shown here is derived from an EMBL/GenBank/DDBJ whole genome shotgun (WGS) entry which is preliminary data.</text>
</comment>
<feature type="non-terminal residue" evidence="1">
    <location>
        <position position="1"/>
    </location>
</feature>
<gene>
    <name evidence="1" type="ORF">GM539_13025</name>
</gene>